<dbReference type="GO" id="GO:0003824">
    <property type="term" value="F:catalytic activity"/>
    <property type="evidence" value="ECO:0007669"/>
    <property type="project" value="InterPro"/>
</dbReference>
<sequence length="111" mass="12407">QSLCSRRGCCWSPLSDTNVPWCFFSSDHGYRVDGDLVTTQQGLQATLTRLPSPSLFGHDIDNVLLTMEHQTPNRLHFKITDPSSRRFEVPHEHVGSFTGTAASNLSYKAEV</sequence>
<feature type="domain" description="P-type" evidence="3">
    <location>
        <begin position="1"/>
        <end position="26"/>
    </location>
</feature>
<reference evidence="4 5" key="1">
    <citation type="submission" date="2019-09" db="EMBL/GenBank/DDBJ databases">
        <title>Bird 10,000 Genomes (B10K) Project - Family phase.</title>
        <authorList>
            <person name="Zhang G."/>
        </authorList>
    </citation>
    <scope>NUCLEOTIDE SEQUENCE [LARGE SCALE GENOMIC DNA]</scope>
    <source>
        <strain evidence="4">B10K-DU-001-78</strain>
        <tissue evidence="4">Muscle</tissue>
    </source>
</reference>
<evidence type="ECO:0000313" key="5">
    <source>
        <dbReference type="Proteomes" id="UP000557230"/>
    </source>
</evidence>
<name>A0A7L1H1M5_9PICI</name>
<keyword evidence="1" id="KW-1015">Disulfide bond</keyword>
<dbReference type="InterPro" id="IPR051816">
    <property type="entry name" value="Glycosyl_Hydrolase_31"/>
</dbReference>
<comment type="caution">
    <text evidence="2">Lacks conserved residue(s) required for the propagation of feature annotation.</text>
</comment>
<evidence type="ECO:0000256" key="1">
    <source>
        <dbReference type="ARBA" id="ARBA00023157"/>
    </source>
</evidence>
<dbReference type="PANTHER" id="PTHR43863:SF2">
    <property type="entry name" value="MALTASE-GLUCOAMYLASE"/>
    <property type="match status" value="1"/>
</dbReference>
<gene>
    <name evidence="4" type="primary">Mgam_3</name>
    <name evidence="4" type="ORF">INDMAC_R04012</name>
</gene>
<evidence type="ECO:0000256" key="2">
    <source>
        <dbReference type="PROSITE-ProRule" id="PRU00779"/>
    </source>
</evidence>
<dbReference type="Gene3D" id="2.60.40.1760">
    <property type="entry name" value="glycosyl hydrolase (family 31)"/>
    <property type="match status" value="1"/>
</dbReference>
<dbReference type="CDD" id="cd00111">
    <property type="entry name" value="Trefoil"/>
    <property type="match status" value="1"/>
</dbReference>
<dbReference type="Pfam" id="PF00088">
    <property type="entry name" value="Trefoil"/>
    <property type="match status" value="1"/>
</dbReference>
<dbReference type="PANTHER" id="PTHR43863">
    <property type="entry name" value="HYDROLASE, PUTATIVE (AFU_ORTHOLOGUE AFUA_1G03140)-RELATED"/>
    <property type="match status" value="1"/>
</dbReference>
<dbReference type="GO" id="GO:0005975">
    <property type="term" value="P:carbohydrate metabolic process"/>
    <property type="evidence" value="ECO:0007669"/>
    <property type="project" value="InterPro"/>
</dbReference>
<dbReference type="Gene3D" id="4.10.110.10">
    <property type="entry name" value="Spasmolytic Protein, domain 1"/>
    <property type="match status" value="1"/>
</dbReference>
<feature type="non-terminal residue" evidence="4">
    <location>
        <position position="1"/>
    </location>
</feature>
<organism evidence="4 5">
    <name type="scientific">Indicator maculatus</name>
    <name type="common">spotted honeyguide</name>
    <dbReference type="NCBI Taxonomy" id="545262"/>
    <lineage>
        <taxon>Eukaryota</taxon>
        <taxon>Metazoa</taxon>
        <taxon>Chordata</taxon>
        <taxon>Craniata</taxon>
        <taxon>Vertebrata</taxon>
        <taxon>Euteleostomi</taxon>
        <taxon>Archelosauria</taxon>
        <taxon>Archosauria</taxon>
        <taxon>Dinosauria</taxon>
        <taxon>Saurischia</taxon>
        <taxon>Theropoda</taxon>
        <taxon>Coelurosauria</taxon>
        <taxon>Aves</taxon>
        <taxon>Neognathae</taxon>
        <taxon>Neoaves</taxon>
        <taxon>Telluraves</taxon>
        <taxon>Coraciimorphae</taxon>
        <taxon>Piciformes</taxon>
        <taxon>Indicatoridae</taxon>
        <taxon>Indicator</taxon>
    </lineage>
</organism>
<dbReference type="EMBL" id="VXBD01015864">
    <property type="protein sequence ID" value="NXN20077.1"/>
    <property type="molecule type" value="Genomic_DNA"/>
</dbReference>
<dbReference type="InterPro" id="IPR044913">
    <property type="entry name" value="P_trefoil_dom_sf"/>
</dbReference>
<dbReference type="InterPro" id="IPR011013">
    <property type="entry name" value="Gal_mutarotase_sf_dom"/>
</dbReference>
<dbReference type="PROSITE" id="PS51448">
    <property type="entry name" value="P_TREFOIL_2"/>
    <property type="match status" value="1"/>
</dbReference>
<evidence type="ECO:0000313" key="4">
    <source>
        <dbReference type="EMBL" id="NXN20077.1"/>
    </source>
</evidence>
<dbReference type="InterPro" id="IPR000519">
    <property type="entry name" value="P_trefoil_dom"/>
</dbReference>
<accession>A0A7L1H1M5</accession>
<dbReference type="Proteomes" id="UP000557230">
    <property type="component" value="Unassembled WGS sequence"/>
</dbReference>
<proteinExistence type="predicted"/>
<dbReference type="GO" id="GO:0030246">
    <property type="term" value="F:carbohydrate binding"/>
    <property type="evidence" value="ECO:0007669"/>
    <property type="project" value="InterPro"/>
</dbReference>
<feature type="non-terminal residue" evidence="4">
    <location>
        <position position="111"/>
    </location>
</feature>
<evidence type="ECO:0000259" key="3">
    <source>
        <dbReference type="PROSITE" id="PS51448"/>
    </source>
</evidence>
<dbReference type="SUPFAM" id="SSF74650">
    <property type="entry name" value="Galactose mutarotase-like"/>
    <property type="match status" value="1"/>
</dbReference>
<keyword evidence="5" id="KW-1185">Reference proteome</keyword>
<dbReference type="OrthoDB" id="5839090at2759"/>
<dbReference type="AlphaFoldDB" id="A0A7L1H1M5"/>
<protein>
    <submittedName>
        <fullName evidence="4">MGA protein</fullName>
    </submittedName>
</protein>
<comment type="caution">
    <text evidence="4">The sequence shown here is derived from an EMBL/GenBank/DDBJ whole genome shotgun (WGS) entry which is preliminary data.</text>
</comment>